<gene>
    <name evidence="1" type="ORF">GCM10022386_01930</name>
</gene>
<keyword evidence="2" id="KW-1185">Reference proteome</keyword>
<reference evidence="2" key="1">
    <citation type="journal article" date="2019" name="Int. J. Syst. Evol. Microbiol.">
        <title>The Global Catalogue of Microorganisms (GCM) 10K type strain sequencing project: providing services to taxonomists for standard genome sequencing and annotation.</title>
        <authorList>
            <consortium name="The Broad Institute Genomics Platform"/>
            <consortium name="The Broad Institute Genome Sequencing Center for Infectious Disease"/>
            <person name="Wu L."/>
            <person name="Ma J."/>
        </authorList>
    </citation>
    <scope>NUCLEOTIDE SEQUENCE [LARGE SCALE GENOMIC DNA]</scope>
    <source>
        <strain evidence="2">JCM 17064</strain>
    </source>
</reference>
<proteinExistence type="predicted"/>
<dbReference type="EMBL" id="BAABCR010000003">
    <property type="protein sequence ID" value="GAA4022620.1"/>
    <property type="molecule type" value="Genomic_DNA"/>
</dbReference>
<evidence type="ECO:0000313" key="1">
    <source>
        <dbReference type="EMBL" id="GAA4022620.1"/>
    </source>
</evidence>
<dbReference type="RefSeq" id="WP_324691928.1">
    <property type="nucleotide sequence ID" value="NZ_BAABCR010000003.1"/>
</dbReference>
<comment type="caution">
    <text evidence="1">The sequence shown here is derived from an EMBL/GenBank/DDBJ whole genome shotgun (WGS) entry which is preliminary data.</text>
</comment>
<name>A0ABP7T8J5_9FLAO</name>
<organism evidence="1 2">
    <name type="scientific">Flavobacterium cheonhonense</name>
    <dbReference type="NCBI Taxonomy" id="706185"/>
    <lineage>
        <taxon>Bacteria</taxon>
        <taxon>Pseudomonadati</taxon>
        <taxon>Bacteroidota</taxon>
        <taxon>Flavobacteriia</taxon>
        <taxon>Flavobacteriales</taxon>
        <taxon>Flavobacteriaceae</taxon>
        <taxon>Flavobacterium</taxon>
    </lineage>
</organism>
<sequence>MKIRLEINQLTIDRPKKRWQLYFVVVAEHPSDPDKMVVTTIPTDPIKVTPNQENNIHFDDDAPGSEGLLLLQRSMPPGKELNVHFYVRHSRSDVRNAANALQDIAKELGIDALGPTENILGTNITWLEITKKALPHIGKALARIPDRDMGFISMFERFGDEFLADGEIDRKKTGGFCTIVYSWAIEMK</sequence>
<accession>A0ABP7T8J5</accession>
<dbReference type="Proteomes" id="UP001500968">
    <property type="component" value="Unassembled WGS sequence"/>
</dbReference>
<evidence type="ECO:0000313" key="2">
    <source>
        <dbReference type="Proteomes" id="UP001500968"/>
    </source>
</evidence>
<protein>
    <submittedName>
        <fullName evidence="1">Uncharacterized protein</fullName>
    </submittedName>
</protein>